<dbReference type="EMBL" id="FNVR01000004">
    <property type="protein sequence ID" value="SEF73350.1"/>
    <property type="molecule type" value="Genomic_DNA"/>
</dbReference>
<proteinExistence type="predicted"/>
<dbReference type="Proteomes" id="UP000236736">
    <property type="component" value="Unassembled WGS sequence"/>
</dbReference>
<protein>
    <submittedName>
        <fullName evidence="2">Uncharacterized protein</fullName>
    </submittedName>
</protein>
<sequence>MIAQIKEIITSSSEGLGIEQLLRLLPFHIEKRALQRRLKSLREKNLILIKGEARSTKYYTNVPEQTQESGKIKSEEDRQSTIPLS</sequence>
<evidence type="ECO:0000313" key="3">
    <source>
        <dbReference type="Proteomes" id="UP000236736"/>
    </source>
</evidence>
<feature type="compositionally biased region" description="Basic and acidic residues" evidence="1">
    <location>
        <begin position="70"/>
        <end position="79"/>
    </location>
</feature>
<evidence type="ECO:0000256" key="1">
    <source>
        <dbReference type="SAM" id="MobiDB-lite"/>
    </source>
</evidence>
<dbReference type="STRING" id="1120964.GCA_001313265_07605"/>
<gene>
    <name evidence="2" type="ORF">SAMN03080598_01214</name>
</gene>
<accession>A0A1H5UEC4</accession>
<keyword evidence="3" id="KW-1185">Reference proteome</keyword>
<reference evidence="3" key="1">
    <citation type="submission" date="2016-10" db="EMBL/GenBank/DDBJ databases">
        <authorList>
            <person name="Varghese N."/>
            <person name="Submissions S."/>
        </authorList>
    </citation>
    <scope>NUCLEOTIDE SEQUENCE [LARGE SCALE GENOMIC DNA]</scope>
    <source>
        <strain evidence="3">DSM 17298</strain>
    </source>
</reference>
<organism evidence="2 3">
    <name type="scientific">Algoriphagus boritolerans DSM 17298 = JCM 18970</name>
    <dbReference type="NCBI Taxonomy" id="1120964"/>
    <lineage>
        <taxon>Bacteria</taxon>
        <taxon>Pseudomonadati</taxon>
        <taxon>Bacteroidota</taxon>
        <taxon>Cytophagia</taxon>
        <taxon>Cytophagales</taxon>
        <taxon>Cyclobacteriaceae</taxon>
        <taxon>Algoriphagus</taxon>
    </lineage>
</organism>
<feature type="region of interest" description="Disordered" evidence="1">
    <location>
        <begin position="58"/>
        <end position="85"/>
    </location>
</feature>
<evidence type="ECO:0000313" key="2">
    <source>
        <dbReference type="EMBL" id="SEF73350.1"/>
    </source>
</evidence>
<name>A0A1H5UEC4_9BACT</name>
<dbReference type="AlphaFoldDB" id="A0A1H5UEC4"/>
<feature type="compositionally biased region" description="Polar residues" evidence="1">
    <location>
        <begin position="58"/>
        <end position="69"/>
    </location>
</feature>